<comment type="caution">
    <text evidence="1">The sequence shown here is derived from an EMBL/GenBank/DDBJ whole genome shotgun (WGS) entry which is preliminary data.</text>
</comment>
<proteinExistence type="predicted"/>
<dbReference type="Proteomes" id="UP000775872">
    <property type="component" value="Unassembled WGS sequence"/>
</dbReference>
<dbReference type="AlphaFoldDB" id="A0A9N9Z8G1"/>
<keyword evidence="2" id="KW-1185">Reference proteome</keyword>
<evidence type="ECO:0000313" key="1">
    <source>
        <dbReference type="EMBL" id="CAH0050906.1"/>
    </source>
</evidence>
<accession>A0A9N9Z8G1</accession>
<evidence type="ECO:0000313" key="2">
    <source>
        <dbReference type="Proteomes" id="UP000775872"/>
    </source>
</evidence>
<name>A0A9N9Z8G1_9HYPO</name>
<sequence>MPVQLLERFKRITFDVEKGDVFRWRYCQPEWPRLISFLGKYYNPSNLLISINATHDLAIANRFVINGAGEPFLRDIYDAYVEIARSIKKGFPGLGDFHLSFSIFLQLEPVLEKFVMGPDYDSSRGNRYSKARNIKWQIPDAAEYLTEIPAWHKDVPEL</sequence>
<organism evidence="1 2">
    <name type="scientific">Clonostachys solani</name>
    <dbReference type="NCBI Taxonomy" id="160281"/>
    <lineage>
        <taxon>Eukaryota</taxon>
        <taxon>Fungi</taxon>
        <taxon>Dikarya</taxon>
        <taxon>Ascomycota</taxon>
        <taxon>Pezizomycotina</taxon>
        <taxon>Sordariomycetes</taxon>
        <taxon>Hypocreomycetidae</taxon>
        <taxon>Hypocreales</taxon>
        <taxon>Bionectriaceae</taxon>
        <taxon>Clonostachys</taxon>
    </lineage>
</organism>
<dbReference type="EMBL" id="CABFOC020000038">
    <property type="protein sequence ID" value="CAH0050906.1"/>
    <property type="molecule type" value="Genomic_DNA"/>
</dbReference>
<reference evidence="1" key="1">
    <citation type="submission" date="2021-10" db="EMBL/GenBank/DDBJ databases">
        <authorList>
            <person name="Piombo E."/>
        </authorList>
    </citation>
    <scope>NUCLEOTIDE SEQUENCE</scope>
</reference>
<protein>
    <submittedName>
        <fullName evidence="1">Uncharacterized protein</fullName>
    </submittedName>
</protein>
<dbReference type="OrthoDB" id="5126984at2759"/>
<gene>
    <name evidence="1" type="ORF">CSOL1703_00014154</name>
</gene>